<dbReference type="GO" id="GO:0015606">
    <property type="term" value="F:spermidine transmembrane transporter activity"/>
    <property type="evidence" value="ECO:0000318"/>
    <property type="project" value="GO_Central"/>
</dbReference>
<dbReference type="RefSeq" id="XP_006677956.1">
    <property type="nucleotide sequence ID" value="XM_006677893.1"/>
</dbReference>
<feature type="transmembrane region" description="Helical" evidence="1">
    <location>
        <begin position="493"/>
        <end position="512"/>
    </location>
</feature>
<dbReference type="FunCoup" id="F4P0Z2">
    <property type="interactions" value="116"/>
</dbReference>
<keyword evidence="1" id="KW-1133">Transmembrane helix</keyword>
<dbReference type="EMBL" id="GL882882">
    <property type="protein sequence ID" value="EGF81365.1"/>
    <property type="molecule type" value="Genomic_DNA"/>
</dbReference>
<dbReference type="InterPro" id="IPR050277">
    <property type="entry name" value="Sodium:Solute_Symporter"/>
</dbReference>
<feature type="transmembrane region" description="Helical" evidence="1">
    <location>
        <begin position="436"/>
        <end position="453"/>
    </location>
</feature>
<dbReference type="AlphaFoldDB" id="F4P0Z2"/>
<keyword evidence="3" id="KW-1185">Reference proteome</keyword>
<accession>F4P0Z2</accession>
<dbReference type="Proteomes" id="UP000007241">
    <property type="component" value="Unassembled WGS sequence"/>
</dbReference>
<feature type="transmembrane region" description="Helical" evidence="1">
    <location>
        <begin position="254"/>
        <end position="271"/>
    </location>
</feature>
<keyword evidence="1" id="KW-0472">Membrane</keyword>
<feature type="transmembrane region" description="Helical" evidence="1">
    <location>
        <begin position="180"/>
        <end position="202"/>
    </location>
</feature>
<dbReference type="GeneID" id="18238432"/>
<dbReference type="OMA" id="NIWYIRA"/>
<dbReference type="GO" id="GO:0005886">
    <property type="term" value="C:plasma membrane"/>
    <property type="evidence" value="ECO:0000318"/>
    <property type="project" value="GO_Central"/>
</dbReference>
<reference evidence="2 3" key="1">
    <citation type="submission" date="2009-12" db="EMBL/GenBank/DDBJ databases">
        <title>The draft genome of Batrachochytrium dendrobatidis.</title>
        <authorList>
            <consortium name="US DOE Joint Genome Institute (JGI-PGF)"/>
            <person name="Kuo A."/>
            <person name="Salamov A."/>
            <person name="Schmutz J."/>
            <person name="Lucas S."/>
            <person name="Pitluck S."/>
            <person name="Rosenblum E."/>
            <person name="Stajich J."/>
            <person name="Eisen M."/>
            <person name="Grigoriev I.V."/>
        </authorList>
    </citation>
    <scope>NUCLEOTIDE SEQUENCE [LARGE SCALE GENOMIC DNA]</scope>
    <source>
        <strain evidence="3">JAM81 / FGSC 10211</strain>
    </source>
</reference>
<dbReference type="GO" id="GO:0015848">
    <property type="term" value="P:spermidine transport"/>
    <property type="evidence" value="ECO:0000318"/>
    <property type="project" value="GO_Central"/>
</dbReference>
<dbReference type="GO" id="GO:0055085">
    <property type="term" value="P:transmembrane transport"/>
    <property type="evidence" value="ECO:0000318"/>
    <property type="project" value="GO_Central"/>
</dbReference>
<proteinExistence type="predicted"/>
<evidence type="ECO:0000313" key="2">
    <source>
        <dbReference type="EMBL" id="EGF81365.1"/>
    </source>
</evidence>
<evidence type="ECO:0000256" key="1">
    <source>
        <dbReference type="SAM" id="Phobius"/>
    </source>
</evidence>
<evidence type="ECO:0000313" key="3">
    <source>
        <dbReference type="Proteomes" id="UP000007241"/>
    </source>
</evidence>
<gene>
    <name evidence="2" type="ORF">BATDEDRAFT_24273</name>
</gene>
<keyword evidence="1" id="KW-0812">Transmembrane</keyword>
<sequence>MYFGTLGLILHECGHKLSIFSIIKQTGALVLIYLSGIESFLKPFADKASSPNLHAVFNSPYSIKKSPQPLYLICKQLFNSYYSYNAKNADHSISYYLTARNTQPMLLVIWGLFGTAVGAGVINNPAAFITDYHTGAGYLGMVAMCVFTGLPLLLAGILGPTFRSKLPQATSIAAFAKWRFGAEFGILVTIVSLITMATTLATELQSLSNMYIQVLGLPFEKRSGPIICAGTIPLLYILMNGLSASMSSVQFQSLFAMLIFMLTLLYLGAVFRPGDMDVIPAYLDTTAKGQASFISLGSQLTSSAMFSDAMWQLVWSAQSDATIRISSSVACILASSVTFIFSIFSFLAGWLGLVTHSWDATSSTSNSGIAFFQALRMATPKNDPQFTPVGPAWLATLICMAGTALNASFVSAYQVGLVNTITSVVLVRGFCPSTHLARFILLAVNIPIIVASVALIDVAAWACCARLIATCFLAPTLMGMLESLDKIATGASAIFGVLSSLLCVFIYAWTKVTEKKELSSSAYDVFFHSKTVWQPHAIALIVSAVGMLLYALVDIGVRSMYGWTLPDAPKPEESPAEDKKPE</sequence>
<name>F4P0Z2_BATDJ</name>
<dbReference type="PANTHER" id="PTHR48086">
    <property type="entry name" value="SODIUM/PROLINE SYMPORTER-RELATED"/>
    <property type="match status" value="1"/>
</dbReference>
<feature type="transmembrane region" description="Helical" evidence="1">
    <location>
        <begin position="532"/>
        <end position="553"/>
    </location>
</feature>
<protein>
    <submittedName>
        <fullName evidence="2">Uncharacterized protein</fullName>
    </submittedName>
</protein>
<dbReference type="OrthoDB" id="6132759at2759"/>
<dbReference type="InParanoid" id="F4P0Z2"/>
<feature type="transmembrane region" description="Helical" evidence="1">
    <location>
        <begin position="135"/>
        <end position="159"/>
    </location>
</feature>
<dbReference type="PANTHER" id="PTHR48086:SF10">
    <property type="entry name" value="AGR155CP"/>
    <property type="match status" value="1"/>
</dbReference>
<dbReference type="HOGENOM" id="CLU_023225_1_0_1"/>
<feature type="transmembrane region" description="Helical" evidence="1">
    <location>
        <begin position="105"/>
        <end position="123"/>
    </location>
</feature>
<feature type="transmembrane region" description="Helical" evidence="1">
    <location>
        <begin position="327"/>
        <end position="353"/>
    </location>
</feature>
<organism evidence="2 3">
    <name type="scientific">Batrachochytrium dendrobatidis (strain JAM81 / FGSC 10211)</name>
    <name type="common">Frog chytrid fungus</name>
    <dbReference type="NCBI Taxonomy" id="684364"/>
    <lineage>
        <taxon>Eukaryota</taxon>
        <taxon>Fungi</taxon>
        <taxon>Fungi incertae sedis</taxon>
        <taxon>Chytridiomycota</taxon>
        <taxon>Chytridiomycota incertae sedis</taxon>
        <taxon>Chytridiomycetes</taxon>
        <taxon>Rhizophydiales</taxon>
        <taxon>Rhizophydiales incertae sedis</taxon>
        <taxon>Batrachochytrium</taxon>
    </lineage>
</organism>